<evidence type="ECO:0000256" key="3">
    <source>
        <dbReference type="ARBA" id="ARBA00022452"/>
    </source>
</evidence>
<dbReference type="GO" id="GO:0015344">
    <property type="term" value="F:siderophore uptake transmembrane transporter activity"/>
    <property type="evidence" value="ECO:0007669"/>
    <property type="project" value="TreeGrafter"/>
</dbReference>
<dbReference type="InterPro" id="IPR039426">
    <property type="entry name" value="TonB-dep_rcpt-like"/>
</dbReference>
<dbReference type="AlphaFoldDB" id="A0A1F6C646"/>
<dbReference type="Pfam" id="PF13620">
    <property type="entry name" value="CarboxypepD_reg"/>
    <property type="match status" value="1"/>
</dbReference>
<dbReference type="InterPro" id="IPR008969">
    <property type="entry name" value="CarboxyPept-like_regulatory"/>
</dbReference>
<gene>
    <name evidence="10" type="ORF">A3F84_00800</name>
</gene>
<feature type="domain" description="TonB-dependent receptor plug" evidence="9">
    <location>
        <begin position="130"/>
        <end position="241"/>
    </location>
</feature>
<protein>
    <recommendedName>
        <fullName evidence="9">TonB-dependent receptor plug domain-containing protein</fullName>
    </recommendedName>
</protein>
<keyword evidence="4" id="KW-0812">Transmembrane</keyword>
<evidence type="ECO:0000313" key="11">
    <source>
        <dbReference type="Proteomes" id="UP000178606"/>
    </source>
</evidence>
<dbReference type="InterPro" id="IPR012910">
    <property type="entry name" value="Plug_dom"/>
</dbReference>
<evidence type="ECO:0000256" key="4">
    <source>
        <dbReference type="ARBA" id="ARBA00022692"/>
    </source>
</evidence>
<dbReference type="Gene3D" id="2.40.170.20">
    <property type="entry name" value="TonB-dependent receptor, beta-barrel domain"/>
    <property type="match status" value="1"/>
</dbReference>
<dbReference type="Gene3D" id="2.60.40.1120">
    <property type="entry name" value="Carboxypeptidase-like, regulatory domain"/>
    <property type="match status" value="1"/>
</dbReference>
<dbReference type="Pfam" id="PF07715">
    <property type="entry name" value="Plug"/>
    <property type="match status" value="1"/>
</dbReference>
<comment type="caution">
    <text evidence="10">The sequence shown here is derived from an EMBL/GenBank/DDBJ whole genome shotgun (WGS) entry which is preliminary data.</text>
</comment>
<reference evidence="10 11" key="1">
    <citation type="journal article" date="2016" name="Nat. Commun.">
        <title>Thousands of microbial genomes shed light on interconnected biogeochemical processes in an aquifer system.</title>
        <authorList>
            <person name="Anantharaman K."/>
            <person name="Brown C.T."/>
            <person name="Hug L.A."/>
            <person name="Sharon I."/>
            <person name="Castelle C.J."/>
            <person name="Probst A.J."/>
            <person name="Thomas B.C."/>
            <person name="Singh A."/>
            <person name="Wilkins M.J."/>
            <person name="Karaoz U."/>
            <person name="Brodie E.L."/>
            <person name="Williams K.H."/>
            <person name="Hubbard S.S."/>
            <person name="Banfield J.F."/>
        </authorList>
    </citation>
    <scope>NUCLEOTIDE SEQUENCE [LARGE SCALE GENOMIC DNA]</scope>
    <source>
        <strain evidence="11">RIFCSPLOWO2_12_FULL_64_10</strain>
    </source>
</reference>
<dbReference type="EMBL" id="MFKF01000404">
    <property type="protein sequence ID" value="OGG44397.1"/>
    <property type="molecule type" value="Genomic_DNA"/>
</dbReference>
<name>A0A1F6C646_HANXR</name>
<feature type="signal peptide" evidence="8">
    <location>
        <begin position="1"/>
        <end position="25"/>
    </location>
</feature>
<evidence type="ECO:0000313" key="10">
    <source>
        <dbReference type="EMBL" id="OGG44397.1"/>
    </source>
</evidence>
<proteinExistence type="predicted"/>
<sequence>MKRKLLFGFAVLAVVLTLPLSGAFAGTTGKIAGRIMDDKGASLPGASVVIEGAKRGAVTDKDGFYTILSVEPGNYSLTASLVGYGKVTKRGVNVIVDYTAKVDFRLKEEAIQAAEVVVTAERPAVEPDKTSTKHVLSEDEIRQAPIVKTTGEFVSLQPGVDQAGTFSIRGSDINRGARPEGGGDYPYLGNDVYVMIDGVRIANNDGHSALLFTGVNKSAIQQLSVETGVTPAEYGNAQAGTVNIVTQEGAQKPHGWMEFQYEPAGKKHWGANVYDAPENRDHMKWKDQAWLQEVDPLTGRVIHQRTNYTKWAGYRVEGSLSGPLGPNASFLASVRHEERASIYPAAEPRGFYNDRGQYINAPDNVQGSASVTFKPSANVKLKAGLVLQRYTAWNGEVQGQYGDLREGLIRGLAFGNLRNLFLPDKWAGSGRYLQQEELEYLTFTHTLSPRTFYEVRVARGRTLQDTINAPLVTLPSRKDKDGWFIIDRQMGTFVQTDRKRWSLKADLSSQITKGNFVKTGFEVMRYDAYYTLWGSYSNQDHIFNFYSGGDRPWEMGVPATPIRGAVYAQDKMEFQGLIVNAGVRLDFNVHTHKEAIDAGVPSAPMWRLYTTRPYLYGVGSAPPGVKVTGDFVQKPPAQFAVSPRLGISHPITDRMAMHYSLGIFRQWLDLYESYAKSYNNGARIGPDGSPLWQDLNGNKVQDPAELYNTMMAAGSGFAANPWAKPEKTLTFEVGADWNFVSDYTASLTTFYRSETLQISMNGGNNFRGPKYGGIFIRGATNGGAAYAKGIEVAVGKRLSNHFSFRVAWTSEWSAQGMMGIGNAGPVALLDSLFVTSGEFWYAFTNNPDGSQTPVPLTAAELVKLGQEGSNEIRGRLPGYVANPFVSYGKAGPIPDKGIYWAYTAVGGSSYGVLALPRNEKVGGILGQANVQFILNTPSGIRFGPRWLGWLASDLNANVLYKLRTESGSFWVPPDRTTRQFDRGPISAVWDLGAEKAFNPKGRVRPAFFVEVRNLFNARLDAGGGSDYYTWGLQMARPNDADYLKYGDLGDRGYFNQPRIVNLGVRANF</sequence>
<keyword evidence="7" id="KW-0998">Cell outer membrane</keyword>
<keyword evidence="2" id="KW-0813">Transport</keyword>
<dbReference type="InterPro" id="IPR037066">
    <property type="entry name" value="Plug_dom_sf"/>
</dbReference>
<dbReference type="PANTHER" id="PTHR30069">
    <property type="entry name" value="TONB-DEPENDENT OUTER MEMBRANE RECEPTOR"/>
    <property type="match status" value="1"/>
</dbReference>
<evidence type="ECO:0000256" key="5">
    <source>
        <dbReference type="ARBA" id="ARBA00022729"/>
    </source>
</evidence>
<keyword evidence="5 8" id="KW-0732">Signal</keyword>
<dbReference type="GO" id="GO:0009279">
    <property type="term" value="C:cell outer membrane"/>
    <property type="evidence" value="ECO:0007669"/>
    <property type="project" value="UniProtKB-SubCell"/>
</dbReference>
<dbReference type="InterPro" id="IPR036942">
    <property type="entry name" value="Beta-barrel_TonB_sf"/>
</dbReference>
<evidence type="ECO:0000256" key="8">
    <source>
        <dbReference type="SAM" id="SignalP"/>
    </source>
</evidence>
<organism evidence="10 11">
    <name type="scientific">Handelsmanbacteria sp. (strain RIFCSPLOWO2_12_FULL_64_10)</name>
    <dbReference type="NCBI Taxonomy" id="1817868"/>
    <lineage>
        <taxon>Bacteria</taxon>
        <taxon>Candidatus Handelsmaniibacteriota</taxon>
    </lineage>
</organism>
<feature type="chain" id="PRO_5009523311" description="TonB-dependent receptor plug domain-containing protein" evidence="8">
    <location>
        <begin position="26"/>
        <end position="1068"/>
    </location>
</feature>
<evidence type="ECO:0000256" key="7">
    <source>
        <dbReference type="ARBA" id="ARBA00023237"/>
    </source>
</evidence>
<dbReference type="SUPFAM" id="SSF56935">
    <property type="entry name" value="Porins"/>
    <property type="match status" value="1"/>
</dbReference>
<dbReference type="Proteomes" id="UP000178606">
    <property type="component" value="Unassembled WGS sequence"/>
</dbReference>
<evidence type="ECO:0000256" key="2">
    <source>
        <dbReference type="ARBA" id="ARBA00022448"/>
    </source>
</evidence>
<accession>A0A1F6C646</accession>
<evidence type="ECO:0000259" key="9">
    <source>
        <dbReference type="Pfam" id="PF07715"/>
    </source>
</evidence>
<dbReference type="PANTHER" id="PTHR30069:SF29">
    <property type="entry name" value="HEMOGLOBIN AND HEMOGLOBIN-HAPTOGLOBIN-BINDING PROTEIN 1-RELATED"/>
    <property type="match status" value="1"/>
</dbReference>
<dbReference type="SUPFAM" id="SSF49464">
    <property type="entry name" value="Carboxypeptidase regulatory domain-like"/>
    <property type="match status" value="1"/>
</dbReference>
<evidence type="ECO:0000256" key="1">
    <source>
        <dbReference type="ARBA" id="ARBA00004571"/>
    </source>
</evidence>
<dbReference type="Gene3D" id="2.170.130.10">
    <property type="entry name" value="TonB-dependent receptor, plug domain"/>
    <property type="match status" value="1"/>
</dbReference>
<keyword evidence="6" id="KW-0472">Membrane</keyword>
<evidence type="ECO:0000256" key="6">
    <source>
        <dbReference type="ARBA" id="ARBA00023136"/>
    </source>
</evidence>
<dbReference type="GO" id="GO:0044718">
    <property type="term" value="P:siderophore transmembrane transport"/>
    <property type="evidence" value="ECO:0007669"/>
    <property type="project" value="TreeGrafter"/>
</dbReference>
<comment type="subcellular location">
    <subcellularLocation>
        <location evidence="1">Cell outer membrane</location>
        <topology evidence="1">Multi-pass membrane protein</topology>
    </subcellularLocation>
</comment>
<keyword evidence="3" id="KW-1134">Transmembrane beta strand</keyword>